<dbReference type="EMBL" id="JAGIYZ010000010">
    <property type="protein sequence ID" value="MBP0464610.1"/>
    <property type="molecule type" value="Genomic_DNA"/>
</dbReference>
<dbReference type="PANTHER" id="PTHR31901:SF9">
    <property type="entry name" value="GH3 DOMAIN-CONTAINING PROTEIN"/>
    <property type="match status" value="1"/>
</dbReference>
<evidence type="ECO:0000313" key="4">
    <source>
        <dbReference type="Proteomes" id="UP000680815"/>
    </source>
</evidence>
<feature type="domain" description="GH3 middle" evidence="1">
    <location>
        <begin position="294"/>
        <end position="361"/>
    </location>
</feature>
<comment type="caution">
    <text evidence="3">The sequence shown here is derived from an EMBL/GenBank/DDBJ whole genome shotgun (WGS) entry which is preliminary data.</text>
</comment>
<dbReference type="Pfam" id="PF03321">
    <property type="entry name" value="GH3"/>
    <property type="match status" value="1"/>
</dbReference>
<name>A0ABS4ATD0_9PROT</name>
<dbReference type="SUPFAM" id="SSF56801">
    <property type="entry name" value="Acetyl-CoA synthetase-like"/>
    <property type="match status" value="1"/>
</dbReference>
<dbReference type="RefSeq" id="WP_209352006.1">
    <property type="nucleotide sequence ID" value="NZ_JAGIYZ010000010.1"/>
</dbReference>
<dbReference type="InterPro" id="IPR004993">
    <property type="entry name" value="GH3"/>
</dbReference>
<feature type="domain" description="GH3 C-terminal" evidence="2">
    <location>
        <begin position="376"/>
        <end position="487"/>
    </location>
</feature>
<accession>A0ABS4ATD0</accession>
<dbReference type="InterPro" id="IPR055378">
    <property type="entry name" value="GH3_C"/>
</dbReference>
<keyword evidence="4" id="KW-1185">Reference proteome</keyword>
<dbReference type="Pfam" id="PF23571">
    <property type="entry name" value="GH3_M"/>
    <property type="match status" value="1"/>
</dbReference>
<dbReference type="PANTHER" id="PTHR31901">
    <property type="entry name" value="GH3 DOMAIN-CONTAINING PROTEIN"/>
    <property type="match status" value="1"/>
</dbReference>
<sequence length="525" mass="56090">MSIPFDSTPYLKAYVAARLRRLRAMDPAAEQERLLLSLVRHAAGTRFGRDHGFAGIRSVADFQHAVPLRRYEALHADYLAAALPVLEGVLWPGRTPYLALSSGTTSGTTKRIPVTREMVRANRGAALDTLAWHLAANPRARPFGGLSFMLGGSTDLREVAPGVREGDLSGIAAHEVPSALRRWSWPPEDLALLADWDAKLARLAAEAPAREIRMVSGTPSWLLLLFERLAARHGMAPLPALELLIHGGIAWGPYRDRLAPFLPSGCATREVYPASEGFVAIADRGEGEGMRLNLDRGCFFEFVPVEELDAATPARHWAATVETGVEYAVVVSSCAGLFGYVLGDTVRFVDRAPPRLLVTGRTSWTLSAFGEHLAGEEIEAAIMQAARGIGLAVAEYMVGPEFVGSLGRHRWCVEAAGAVPSDAAPRLSAAIDAALRAANDDYAVHRDGAQMAPPEVAILPPGAFAAWMRAQGKLGGQHKVPRVIADPARFAAAAAALIPPGQRSDLWPGGMARGVGGAAARETND</sequence>
<reference evidence="3 4" key="1">
    <citation type="submission" date="2021-03" db="EMBL/GenBank/DDBJ databases">
        <authorList>
            <person name="So Y."/>
        </authorList>
    </citation>
    <scope>NUCLEOTIDE SEQUENCE [LARGE SCALE GENOMIC DNA]</scope>
    <source>
        <strain evidence="3 4">PWR1</strain>
    </source>
</reference>
<dbReference type="InterPro" id="IPR042099">
    <property type="entry name" value="ANL_N_sf"/>
</dbReference>
<gene>
    <name evidence="3" type="ORF">J5Y09_11890</name>
</gene>
<evidence type="ECO:0000313" key="3">
    <source>
        <dbReference type="EMBL" id="MBP0464610.1"/>
    </source>
</evidence>
<proteinExistence type="predicted"/>
<evidence type="ECO:0000259" key="2">
    <source>
        <dbReference type="Pfam" id="PF23572"/>
    </source>
</evidence>
<dbReference type="Pfam" id="PF23572">
    <property type="entry name" value="GH3_C"/>
    <property type="match status" value="1"/>
</dbReference>
<dbReference type="Gene3D" id="3.40.50.12780">
    <property type="entry name" value="N-terminal domain of ligase-like"/>
    <property type="match status" value="1"/>
</dbReference>
<organism evidence="3 4">
    <name type="scientific">Roseomonas nitratireducens</name>
    <dbReference type="NCBI Taxonomy" id="2820810"/>
    <lineage>
        <taxon>Bacteria</taxon>
        <taxon>Pseudomonadati</taxon>
        <taxon>Pseudomonadota</taxon>
        <taxon>Alphaproteobacteria</taxon>
        <taxon>Acetobacterales</taxon>
        <taxon>Roseomonadaceae</taxon>
        <taxon>Roseomonas</taxon>
    </lineage>
</organism>
<dbReference type="Proteomes" id="UP000680815">
    <property type="component" value="Unassembled WGS sequence"/>
</dbReference>
<dbReference type="InterPro" id="IPR055377">
    <property type="entry name" value="GH3_M"/>
</dbReference>
<evidence type="ECO:0000259" key="1">
    <source>
        <dbReference type="Pfam" id="PF23571"/>
    </source>
</evidence>
<protein>
    <submittedName>
        <fullName evidence="3">GH3 auxin-responsive promoter family protein</fullName>
    </submittedName>
</protein>